<dbReference type="Proteomes" id="UP000469558">
    <property type="component" value="Unassembled WGS sequence"/>
</dbReference>
<feature type="compositionally biased region" description="Low complexity" evidence="1">
    <location>
        <begin position="60"/>
        <end position="75"/>
    </location>
</feature>
<feature type="non-terminal residue" evidence="2">
    <location>
        <position position="1"/>
    </location>
</feature>
<sequence length="320" mass="34577">MPPSQQPLETQPPVRQNSIEMAQSRQGRPSEHMARSTGVPQRLRNNDAYIFNPTNYPPESWVEISSQPSSSSLSSIGDEIVTTGLRVQQTSPSTSRRRRRTHPGPSRIGLEARQTSTSSQEEYDESSSSNEDVLTSSNEHILPASSHIQHAESYSSDDDDENATALGPPHSVHAPTKRLQSSPFRARLTDHDAALRASLTTLLSIGAAAARGKRNATTPSMPTTSANTGLRFVPESELMGNVIQPNTSRPLSPSTRARSSPSISSAEAVEKGKRKAASSAEKTKEKRRKRIVVQDADSTLLTWVTCAGVLMLVSVVGFGA</sequence>
<feature type="compositionally biased region" description="Polar residues" evidence="1">
    <location>
        <begin position="1"/>
        <end position="27"/>
    </location>
</feature>
<evidence type="ECO:0000313" key="3">
    <source>
        <dbReference type="Proteomes" id="UP000469558"/>
    </source>
</evidence>
<reference evidence="2 3" key="1">
    <citation type="submission" date="2018-05" db="EMBL/GenBank/DDBJ databases">
        <title>Genome sequencing and assembly of the regulated plant pathogen Lachnellula willkommii and related sister species for the development of diagnostic species identification markers.</title>
        <authorList>
            <person name="Giroux E."/>
            <person name="Bilodeau G."/>
        </authorList>
    </citation>
    <scope>NUCLEOTIDE SEQUENCE [LARGE SCALE GENOMIC DNA]</scope>
    <source>
        <strain evidence="2 3">CBS 268.59</strain>
    </source>
</reference>
<name>A0A8T9BYC9_9HELO</name>
<comment type="caution">
    <text evidence="2">The sequence shown here is derived from an EMBL/GenBank/DDBJ whole genome shotgun (WGS) entry which is preliminary data.</text>
</comment>
<feature type="compositionally biased region" description="Low complexity" evidence="1">
    <location>
        <begin position="248"/>
        <end position="267"/>
    </location>
</feature>
<feature type="region of interest" description="Disordered" evidence="1">
    <location>
        <begin position="1"/>
        <end position="135"/>
    </location>
</feature>
<feature type="region of interest" description="Disordered" evidence="1">
    <location>
        <begin position="209"/>
        <end position="228"/>
    </location>
</feature>
<dbReference type="AlphaFoldDB" id="A0A8T9BYC9"/>
<protein>
    <submittedName>
        <fullName evidence="2">Uncharacterized protein</fullName>
    </submittedName>
</protein>
<feature type="compositionally biased region" description="Low complexity" evidence="1">
    <location>
        <begin position="114"/>
        <end position="132"/>
    </location>
</feature>
<feature type="compositionally biased region" description="Polar residues" evidence="1">
    <location>
        <begin position="215"/>
        <end position="228"/>
    </location>
</feature>
<evidence type="ECO:0000313" key="2">
    <source>
        <dbReference type="EMBL" id="TVY57899.1"/>
    </source>
</evidence>
<proteinExistence type="predicted"/>
<organism evidence="2 3">
    <name type="scientific">Lachnellula suecica</name>
    <dbReference type="NCBI Taxonomy" id="602035"/>
    <lineage>
        <taxon>Eukaryota</taxon>
        <taxon>Fungi</taxon>
        <taxon>Dikarya</taxon>
        <taxon>Ascomycota</taxon>
        <taxon>Pezizomycotina</taxon>
        <taxon>Leotiomycetes</taxon>
        <taxon>Helotiales</taxon>
        <taxon>Lachnaceae</taxon>
        <taxon>Lachnellula</taxon>
    </lineage>
</organism>
<evidence type="ECO:0000256" key="1">
    <source>
        <dbReference type="SAM" id="MobiDB-lite"/>
    </source>
</evidence>
<dbReference type="EMBL" id="QGMK01002528">
    <property type="protein sequence ID" value="TVY57899.1"/>
    <property type="molecule type" value="Genomic_DNA"/>
</dbReference>
<dbReference type="OrthoDB" id="5413188at2759"/>
<keyword evidence="3" id="KW-1185">Reference proteome</keyword>
<accession>A0A8T9BYC9</accession>
<gene>
    <name evidence="2" type="ORF">LSUE1_G009352</name>
</gene>
<feature type="region of interest" description="Disordered" evidence="1">
    <location>
        <begin position="148"/>
        <end position="183"/>
    </location>
</feature>
<feature type="region of interest" description="Disordered" evidence="1">
    <location>
        <begin position="242"/>
        <end position="289"/>
    </location>
</feature>